<sequence length="161" mass="18003">MPENAKYANVKMPAAFLTPHEFTAKDGRTFEKAYVHFPEGTKVNGIDLGHYSCDVFMNDRMKQQMLAGEQVTIGFKADEPVQVWTGKAGDEQNPYKKYEVKPWDLVKGLKAANEGFKAEKATERESAKEQGTTLKGESEQMRESSAKLAGDNTPEEHANTR</sequence>
<name>A0A4Q5C605_9FIRM</name>
<dbReference type="EMBL" id="RCYR01000015">
    <property type="protein sequence ID" value="RYS79289.1"/>
    <property type="molecule type" value="Genomic_DNA"/>
</dbReference>
<organism evidence="2 3">
    <name type="scientific">[Ruminococcus] torques</name>
    <dbReference type="NCBI Taxonomy" id="33039"/>
    <lineage>
        <taxon>Bacteria</taxon>
        <taxon>Bacillati</taxon>
        <taxon>Bacillota</taxon>
        <taxon>Clostridia</taxon>
        <taxon>Lachnospirales</taxon>
        <taxon>Lachnospiraceae</taxon>
        <taxon>Mediterraneibacter</taxon>
    </lineage>
</organism>
<accession>A0A4Q5C605</accession>
<dbReference type="AlphaFoldDB" id="A0A4Q5C605"/>
<evidence type="ECO:0000256" key="1">
    <source>
        <dbReference type="SAM" id="MobiDB-lite"/>
    </source>
</evidence>
<feature type="compositionally biased region" description="Basic and acidic residues" evidence="1">
    <location>
        <begin position="116"/>
        <end position="128"/>
    </location>
</feature>
<reference evidence="2 3" key="1">
    <citation type="journal article" date="2019" name="Science, e1252229">
        <title>Invertible promoters mediate bacterial phase variation, antibiotic resistance, and host adaptation in the gut.</title>
        <authorList>
            <person name="Jiang X."/>
            <person name="Hall A.B."/>
            <person name="Arthur T.D."/>
            <person name="Plichta D.R."/>
            <person name="Covington C.T."/>
            <person name="Poyet M."/>
            <person name="Crothers J."/>
            <person name="Moses P.L."/>
            <person name="Tolonen A.C."/>
            <person name="Vlamakis H."/>
            <person name="Alm E.J."/>
            <person name="Xavier R.J."/>
        </authorList>
    </citation>
    <scope>NUCLEOTIDE SEQUENCE [LARGE SCALE GENOMIC DNA]</scope>
    <source>
        <strain evidence="3">aa_0143</strain>
    </source>
</reference>
<feature type="compositionally biased region" description="Basic and acidic residues" evidence="1">
    <location>
        <begin position="136"/>
        <end position="145"/>
    </location>
</feature>
<feature type="region of interest" description="Disordered" evidence="1">
    <location>
        <begin position="115"/>
        <end position="161"/>
    </location>
</feature>
<evidence type="ECO:0000313" key="2">
    <source>
        <dbReference type="EMBL" id="RYS79289.1"/>
    </source>
</evidence>
<protein>
    <submittedName>
        <fullName evidence="2">Uncharacterized protein</fullName>
    </submittedName>
</protein>
<proteinExistence type="predicted"/>
<comment type="caution">
    <text evidence="2">The sequence shown here is derived from an EMBL/GenBank/DDBJ whole genome shotgun (WGS) entry which is preliminary data.</text>
</comment>
<dbReference type="Proteomes" id="UP000292665">
    <property type="component" value="Unassembled WGS sequence"/>
</dbReference>
<gene>
    <name evidence="2" type="ORF">EAI93_08430</name>
</gene>
<dbReference type="RefSeq" id="WP_129794923.1">
    <property type="nucleotide sequence ID" value="NZ_RCYR01000015.1"/>
</dbReference>
<evidence type="ECO:0000313" key="3">
    <source>
        <dbReference type="Proteomes" id="UP000292665"/>
    </source>
</evidence>